<dbReference type="EMBL" id="ONZG01000006">
    <property type="protein sequence ID" value="SPJ29220.1"/>
    <property type="molecule type" value="Genomic_DNA"/>
</dbReference>
<dbReference type="PANTHER" id="PTHR35011">
    <property type="entry name" value="2,3-DIKETO-L-GULONATE TRAP TRANSPORTER SMALL PERMEASE PROTEIN YIAM"/>
    <property type="match status" value="1"/>
</dbReference>
<comment type="subunit">
    <text evidence="9">The complex comprises the extracytoplasmic solute receptor protein and the two transmembrane proteins.</text>
</comment>
<evidence type="ECO:0000256" key="9">
    <source>
        <dbReference type="RuleBase" id="RU369079"/>
    </source>
</evidence>
<comment type="function">
    <text evidence="9">Part of the tripartite ATP-independent periplasmic (TRAP) transport system.</text>
</comment>
<dbReference type="GO" id="GO:0022857">
    <property type="term" value="F:transmembrane transporter activity"/>
    <property type="evidence" value="ECO:0007669"/>
    <property type="project" value="UniProtKB-UniRule"/>
</dbReference>
<keyword evidence="2 9" id="KW-0813">Transport</keyword>
<evidence type="ECO:0000256" key="1">
    <source>
        <dbReference type="ARBA" id="ARBA00004429"/>
    </source>
</evidence>
<feature type="transmembrane region" description="Helical" evidence="9">
    <location>
        <begin position="12"/>
        <end position="30"/>
    </location>
</feature>
<evidence type="ECO:0000256" key="4">
    <source>
        <dbReference type="ARBA" id="ARBA00022519"/>
    </source>
</evidence>
<sequence>MLKLASIIDAINAKIGTVAAYLVYVIMAIIGYEVVMRTFFNKPTAWVHDVSGWLLVFYVFLGGAWALQKGYFVRVDVAYMHFPARIQAAIELFVGTALMALFAWVMITRGFEFGMRSFNVGETAANGAWEGRVWPAKLIMPVGMILLSLAWASRAIRAAVRLIDPMAIEDEEDAGAVG</sequence>
<feature type="transmembrane region" description="Helical" evidence="9">
    <location>
        <begin position="88"/>
        <end position="107"/>
    </location>
</feature>
<comment type="subcellular location">
    <subcellularLocation>
        <location evidence="1 9">Cell inner membrane</location>
        <topology evidence="1 9">Multi-pass membrane protein</topology>
    </subcellularLocation>
</comment>
<evidence type="ECO:0000313" key="11">
    <source>
        <dbReference type="EMBL" id="SPJ29220.1"/>
    </source>
</evidence>
<feature type="domain" description="Tripartite ATP-independent periplasmic transporters DctQ component" evidence="10">
    <location>
        <begin position="26"/>
        <end position="159"/>
    </location>
</feature>
<dbReference type="GO" id="GO:0005886">
    <property type="term" value="C:plasma membrane"/>
    <property type="evidence" value="ECO:0007669"/>
    <property type="project" value="UniProtKB-SubCell"/>
</dbReference>
<accession>A0A2R8C9V1</accession>
<keyword evidence="4 9" id="KW-0997">Cell inner membrane</keyword>
<evidence type="ECO:0000256" key="5">
    <source>
        <dbReference type="ARBA" id="ARBA00022692"/>
    </source>
</evidence>
<dbReference type="Pfam" id="PF04290">
    <property type="entry name" value="DctQ"/>
    <property type="match status" value="1"/>
</dbReference>
<evidence type="ECO:0000256" key="7">
    <source>
        <dbReference type="ARBA" id="ARBA00023136"/>
    </source>
</evidence>
<evidence type="ECO:0000256" key="3">
    <source>
        <dbReference type="ARBA" id="ARBA00022475"/>
    </source>
</evidence>
<evidence type="ECO:0000313" key="12">
    <source>
        <dbReference type="Proteomes" id="UP000244898"/>
    </source>
</evidence>
<dbReference type="Proteomes" id="UP000244898">
    <property type="component" value="Unassembled WGS sequence"/>
</dbReference>
<keyword evidence="7 9" id="KW-0472">Membrane</keyword>
<dbReference type="RefSeq" id="WP_108788389.1">
    <property type="nucleotide sequence ID" value="NZ_ONZG01000006.1"/>
</dbReference>
<keyword evidence="12" id="KW-1185">Reference proteome</keyword>
<proteinExistence type="inferred from homology"/>
<dbReference type="InterPro" id="IPR055348">
    <property type="entry name" value="DctQ"/>
</dbReference>
<gene>
    <name evidence="11" type="ORF">TRM7615_02733</name>
</gene>
<comment type="similarity">
    <text evidence="8 9">Belongs to the TRAP transporter small permease family.</text>
</comment>
<evidence type="ECO:0000256" key="2">
    <source>
        <dbReference type="ARBA" id="ARBA00022448"/>
    </source>
</evidence>
<keyword evidence="6 9" id="KW-1133">Transmembrane helix</keyword>
<dbReference type="AlphaFoldDB" id="A0A2R8C9V1"/>
<name>A0A2R8C9V1_9RHOB</name>
<keyword evidence="3" id="KW-1003">Cell membrane</keyword>
<feature type="transmembrane region" description="Helical" evidence="9">
    <location>
        <begin position="138"/>
        <end position="156"/>
    </location>
</feature>
<evidence type="ECO:0000259" key="10">
    <source>
        <dbReference type="Pfam" id="PF04290"/>
    </source>
</evidence>
<dbReference type="InterPro" id="IPR007387">
    <property type="entry name" value="TRAP_DctQ"/>
</dbReference>
<reference evidence="12" key="1">
    <citation type="submission" date="2018-03" db="EMBL/GenBank/DDBJ databases">
        <authorList>
            <person name="Rodrigo-Torres L."/>
            <person name="Arahal R. D."/>
            <person name="Lucena T."/>
        </authorList>
    </citation>
    <scope>NUCLEOTIDE SEQUENCE [LARGE SCALE GENOMIC DNA]</scope>
    <source>
        <strain evidence="12">CECT 7615</strain>
    </source>
</reference>
<evidence type="ECO:0000256" key="8">
    <source>
        <dbReference type="ARBA" id="ARBA00038436"/>
    </source>
</evidence>
<dbReference type="PANTHER" id="PTHR35011:SF4">
    <property type="entry name" value="SLL1102 PROTEIN"/>
    <property type="match status" value="1"/>
</dbReference>
<evidence type="ECO:0000256" key="6">
    <source>
        <dbReference type="ARBA" id="ARBA00022989"/>
    </source>
</evidence>
<feature type="transmembrane region" description="Helical" evidence="9">
    <location>
        <begin position="50"/>
        <end position="67"/>
    </location>
</feature>
<protein>
    <recommendedName>
        <fullName evidence="9">TRAP transporter small permease protein</fullName>
    </recommendedName>
</protein>
<keyword evidence="5 9" id="KW-0812">Transmembrane</keyword>
<dbReference type="OrthoDB" id="4250245at2"/>
<organism evidence="11 12">
    <name type="scientific">Falsiruegeria mediterranea M17</name>
    <dbReference type="NCBI Taxonomy" id="1200281"/>
    <lineage>
        <taxon>Bacteria</taxon>
        <taxon>Pseudomonadati</taxon>
        <taxon>Pseudomonadota</taxon>
        <taxon>Alphaproteobacteria</taxon>
        <taxon>Rhodobacterales</taxon>
        <taxon>Roseobacteraceae</taxon>
        <taxon>Falsiruegeria</taxon>
    </lineage>
</organism>